<protein>
    <submittedName>
        <fullName evidence="2">Uncharacterized protein</fullName>
    </submittedName>
</protein>
<proteinExistence type="predicted"/>
<feature type="region of interest" description="Disordered" evidence="1">
    <location>
        <begin position="36"/>
        <end position="94"/>
    </location>
</feature>
<name>A0A6C0B630_9ZZZZ</name>
<dbReference type="AlphaFoldDB" id="A0A6C0B630"/>
<evidence type="ECO:0000256" key="1">
    <source>
        <dbReference type="SAM" id="MobiDB-lite"/>
    </source>
</evidence>
<sequence>MYSKIVNPKTGRKVSVTSRLGKSIIRKYLNVLSGGTKGHYPSRGRVGKKVHQKKIKAERERQRVAETLVNERRRDMERQEQEVGSAAAPVSISL</sequence>
<evidence type="ECO:0000313" key="2">
    <source>
        <dbReference type="EMBL" id="QHS86988.1"/>
    </source>
</evidence>
<organism evidence="2">
    <name type="scientific">viral metagenome</name>
    <dbReference type="NCBI Taxonomy" id="1070528"/>
    <lineage>
        <taxon>unclassified sequences</taxon>
        <taxon>metagenomes</taxon>
        <taxon>organismal metagenomes</taxon>
    </lineage>
</organism>
<dbReference type="EMBL" id="MN739070">
    <property type="protein sequence ID" value="QHS86988.1"/>
    <property type="molecule type" value="Genomic_DNA"/>
</dbReference>
<reference evidence="2" key="1">
    <citation type="journal article" date="2020" name="Nature">
        <title>Giant virus diversity and host interactions through global metagenomics.</title>
        <authorList>
            <person name="Schulz F."/>
            <person name="Roux S."/>
            <person name="Paez-Espino D."/>
            <person name="Jungbluth S."/>
            <person name="Walsh D.A."/>
            <person name="Denef V.J."/>
            <person name="McMahon K.D."/>
            <person name="Konstantinidis K.T."/>
            <person name="Eloe-Fadrosh E.A."/>
            <person name="Kyrpides N.C."/>
            <person name="Woyke T."/>
        </authorList>
    </citation>
    <scope>NUCLEOTIDE SEQUENCE</scope>
    <source>
        <strain evidence="2">GVMAG-M-3300009422-16</strain>
    </source>
</reference>
<accession>A0A6C0B630</accession>
<feature type="compositionally biased region" description="Basic and acidic residues" evidence="1">
    <location>
        <begin position="55"/>
        <end position="81"/>
    </location>
</feature>
<feature type="compositionally biased region" description="Basic residues" evidence="1">
    <location>
        <begin position="40"/>
        <end position="54"/>
    </location>
</feature>